<organism evidence="1 2">
    <name type="scientific">Rhodobacter maris</name>
    <dbReference type="NCBI Taxonomy" id="446682"/>
    <lineage>
        <taxon>Bacteria</taxon>
        <taxon>Pseudomonadati</taxon>
        <taxon>Pseudomonadota</taxon>
        <taxon>Alphaproteobacteria</taxon>
        <taxon>Rhodobacterales</taxon>
        <taxon>Rhodobacter group</taxon>
        <taxon>Rhodobacter</taxon>
    </lineage>
</organism>
<keyword evidence="2" id="KW-1185">Reference proteome</keyword>
<dbReference type="SUPFAM" id="SSF53335">
    <property type="entry name" value="S-adenosyl-L-methionine-dependent methyltransferases"/>
    <property type="match status" value="1"/>
</dbReference>
<evidence type="ECO:0000313" key="2">
    <source>
        <dbReference type="Proteomes" id="UP000219111"/>
    </source>
</evidence>
<dbReference type="InterPro" id="IPR029063">
    <property type="entry name" value="SAM-dependent_MTases_sf"/>
</dbReference>
<proteinExistence type="predicted"/>
<dbReference type="AlphaFoldDB" id="A0A285SHT5"/>
<reference evidence="2" key="1">
    <citation type="submission" date="2017-08" db="EMBL/GenBank/DDBJ databases">
        <authorList>
            <person name="Varghese N."/>
            <person name="Submissions S."/>
        </authorList>
    </citation>
    <scope>NUCLEOTIDE SEQUENCE [LARGE SCALE GENOMIC DNA]</scope>
    <source>
        <strain evidence="2">JA276</strain>
    </source>
</reference>
<protein>
    <recommendedName>
        <fullName evidence="3">Methyltransferase family protein</fullName>
    </recommendedName>
</protein>
<gene>
    <name evidence="1" type="ORF">SAMN05877831_104181</name>
</gene>
<evidence type="ECO:0008006" key="3">
    <source>
        <dbReference type="Google" id="ProtNLM"/>
    </source>
</evidence>
<accession>A0A285SHT5</accession>
<dbReference type="EMBL" id="OBMT01000004">
    <property type="protein sequence ID" value="SOC05581.1"/>
    <property type="molecule type" value="Genomic_DNA"/>
</dbReference>
<evidence type="ECO:0000313" key="1">
    <source>
        <dbReference type="EMBL" id="SOC05581.1"/>
    </source>
</evidence>
<dbReference type="Proteomes" id="UP000219111">
    <property type="component" value="Unassembled WGS sequence"/>
</dbReference>
<dbReference type="RefSeq" id="WP_176518594.1">
    <property type="nucleotide sequence ID" value="NZ_OBMT01000004.1"/>
</dbReference>
<sequence>MEDKIKPGDLPRMMGAADMALICQIASALPPRARLLEVGPWLGGVSRVLAERGELHVIDRFLWSEKNALNHPGLAEPGASFRPIFEANLAQAPHPVQVHEADFRNFVWRNGQIDLCLIDAPRSAADLLACLRGLQSGLTVESRVLIKNGLSPAHEELPAILEILLGRGILRPVPSRQEAWCTILVVAPGPDWARLEELGDGAAALREEPLAAAVRDPWGGLTLAFARLAERLRRDDMPQVLARLGELPAHPQALLTWDGFERALAAAGGNATDLALLSEILAVQTDPAVQLHLPLPVNRGPVSALRGYWANAAAQPWRGADFDADLLIKAAQQGAMEAPAALRARLFGRRVLEIAPETDLSGVGFLAAGAAAYLGISRREINRVMLAAEMRMRALRTVPLGAFGAQDLSDMDLVVLRAETRTDPAVAQVLAQLPRSLPQLVLRRSRNGAGFESL</sequence>
<name>A0A285SHT5_9RHOB</name>
<dbReference type="Gene3D" id="3.40.50.150">
    <property type="entry name" value="Vaccinia Virus protein VP39"/>
    <property type="match status" value="1"/>
</dbReference>